<gene>
    <name evidence="1" type="ORF">HanXRQr2_Chr05g0233081</name>
</gene>
<comment type="caution">
    <text evidence="1">The sequence shown here is derived from an EMBL/GenBank/DDBJ whole genome shotgun (WGS) entry which is preliminary data.</text>
</comment>
<reference evidence="1" key="1">
    <citation type="journal article" date="2017" name="Nature">
        <title>The sunflower genome provides insights into oil metabolism, flowering and Asterid evolution.</title>
        <authorList>
            <person name="Badouin H."/>
            <person name="Gouzy J."/>
            <person name="Grassa C.J."/>
            <person name="Murat F."/>
            <person name="Staton S.E."/>
            <person name="Cottret L."/>
            <person name="Lelandais-Briere C."/>
            <person name="Owens G.L."/>
            <person name="Carrere S."/>
            <person name="Mayjonade B."/>
            <person name="Legrand L."/>
            <person name="Gill N."/>
            <person name="Kane N.C."/>
            <person name="Bowers J.E."/>
            <person name="Hubner S."/>
            <person name="Bellec A."/>
            <person name="Berard A."/>
            <person name="Berges H."/>
            <person name="Blanchet N."/>
            <person name="Boniface M.C."/>
            <person name="Brunel D."/>
            <person name="Catrice O."/>
            <person name="Chaidir N."/>
            <person name="Claudel C."/>
            <person name="Donnadieu C."/>
            <person name="Faraut T."/>
            <person name="Fievet G."/>
            <person name="Helmstetter N."/>
            <person name="King M."/>
            <person name="Knapp S.J."/>
            <person name="Lai Z."/>
            <person name="Le Paslier M.C."/>
            <person name="Lippi Y."/>
            <person name="Lorenzon L."/>
            <person name="Mandel J.R."/>
            <person name="Marage G."/>
            <person name="Marchand G."/>
            <person name="Marquand E."/>
            <person name="Bret-Mestries E."/>
            <person name="Morien E."/>
            <person name="Nambeesan S."/>
            <person name="Nguyen T."/>
            <person name="Pegot-Espagnet P."/>
            <person name="Pouilly N."/>
            <person name="Raftis F."/>
            <person name="Sallet E."/>
            <person name="Schiex T."/>
            <person name="Thomas J."/>
            <person name="Vandecasteele C."/>
            <person name="Vares D."/>
            <person name="Vear F."/>
            <person name="Vautrin S."/>
            <person name="Crespi M."/>
            <person name="Mangin B."/>
            <person name="Burke J.M."/>
            <person name="Salse J."/>
            <person name="Munos S."/>
            <person name="Vincourt P."/>
            <person name="Rieseberg L.H."/>
            <person name="Langlade N.B."/>
        </authorList>
    </citation>
    <scope>NUCLEOTIDE SEQUENCE</scope>
    <source>
        <tissue evidence="1">Leaves</tissue>
    </source>
</reference>
<accession>A0A9K3J2X8</accession>
<keyword evidence="2" id="KW-1185">Reference proteome</keyword>
<evidence type="ECO:0000313" key="2">
    <source>
        <dbReference type="Proteomes" id="UP000215914"/>
    </source>
</evidence>
<protein>
    <submittedName>
        <fullName evidence="1">Uncharacterized protein</fullName>
    </submittedName>
</protein>
<dbReference type="Gramene" id="mRNA:HanXRQr2_Chr05g0233081">
    <property type="protein sequence ID" value="mRNA:HanXRQr2_Chr05g0233081"/>
    <property type="gene ID" value="HanXRQr2_Chr05g0233081"/>
</dbReference>
<dbReference type="Proteomes" id="UP000215914">
    <property type="component" value="Unassembled WGS sequence"/>
</dbReference>
<proteinExistence type="predicted"/>
<sequence>MKVFRQLKTVSCTKLFLCFGYSSGNWKLLAAPNFFCASDMSSTASSSSLSHSLSLGVRGVEGSFTLLDGWFPVASMLT</sequence>
<evidence type="ECO:0000313" key="1">
    <source>
        <dbReference type="EMBL" id="KAF5807387.1"/>
    </source>
</evidence>
<organism evidence="1 2">
    <name type="scientific">Helianthus annuus</name>
    <name type="common">Common sunflower</name>
    <dbReference type="NCBI Taxonomy" id="4232"/>
    <lineage>
        <taxon>Eukaryota</taxon>
        <taxon>Viridiplantae</taxon>
        <taxon>Streptophyta</taxon>
        <taxon>Embryophyta</taxon>
        <taxon>Tracheophyta</taxon>
        <taxon>Spermatophyta</taxon>
        <taxon>Magnoliopsida</taxon>
        <taxon>eudicotyledons</taxon>
        <taxon>Gunneridae</taxon>
        <taxon>Pentapetalae</taxon>
        <taxon>asterids</taxon>
        <taxon>campanulids</taxon>
        <taxon>Asterales</taxon>
        <taxon>Asteraceae</taxon>
        <taxon>Asteroideae</taxon>
        <taxon>Heliantheae alliance</taxon>
        <taxon>Heliantheae</taxon>
        <taxon>Helianthus</taxon>
    </lineage>
</organism>
<dbReference type="EMBL" id="MNCJ02000320">
    <property type="protein sequence ID" value="KAF5807387.1"/>
    <property type="molecule type" value="Genomic_DNA"/>
</dbReference>
<reference evidence="1" key="2">
    <citation type="submission" date="2020-06" db="EMBL/GenBank/DDBJ databases">
        <title>Helianthus annuus Genome sequencing and assembly Release 2.</title>
        <authorList>
            <person name="Gouzy J."/>
            <person name="Langlade N."/>
            <person name="Munos S."/>
        </authorList>
    </citation>
    <scope>NUCLEOTIDE SEQUENCE</scope>
    <source>
        <tissue evidence="1">Leaves</tissue>
    </source>
</reference>
<name>A0A9K3J2X8_HELAN</name>
<dbReference type="AlphaFoldDB" id="A0A9K3J2X8"/>